<protein>
    <submittedName>
        <fullName evidence="5">2-hydroxyacyl-CoA dehydratase</fullName>
    </submittedName>
</protein>
<comment type="cofactor">
    <cofactor evidence="1">
        <name>[4Fe-4S] cluster</name>
        <dbReference type="ChEBI" id="CHEBI:49883"/>
    </cofactor>
</comment>
<accession>A0ABT4CPX4</accession>
<evidence type="ECO:0000256" key="4">
    <source>
        <dbReference type="SAM" id="Coils"/>
    </source>
</evidence>
<dbReference type="PANTHER" id="PTHR30548">
    <property type="entry name" value="2-HYDROXYGLUTARYL-COA DEHYDRATASE, D-COMPONENT-RELATED"/>
    <property type="match status" value="1"/>
</dbReference>
<organism evidence="5 6">
    <name type="scientific">Clostridium ganghwense</name>
    <dbReference type="NCBI Taxonomy" id="312089"/>
    <lineage>
        <taxon>Bacteria</taxon>
        <taxon>Bacillati</taxon>
        <taxon>Bacillota</taxon>
        <taxon>Clostridia</taxon>
        <taxon>Eubacteriales</taxon>
        <taxon>Clostridiaceae</taxon>
        <taxon>Clostridium</taxon>
    </lineage>
</organism>
<dbReference type="PANTHER" id="PTHR30548:SF3">
    <property type="entry name" value="2-HYDROXYACYL-COA DEHYDRATASE"/>
    <property type="match status" value="1"/>
</dbReference>
<name>A0ABT4CPX4_9CLOT</name>
<dbReference type="RefSeq" id="WP_268049943.1">
    <property type="nucleotide sequence ID" value="NZ_JAPQES010000003.1"/>
</dbReference>
<evidence type="ECO:0000256" key="2">
    <source>
        <dbReference type="ARBA" id="ARBA00005806"/>
    </source>
</evidence>
<evidence type="ECO:0000256" key="3">
    <source>
        <dbReference type="ARBA" id="ARBA00023014"/>
    </source>
</evidence>
<feature type="coiled-coil region" evidence="4">
    <location>
        <begin position="124"/>
        <end position="186"/>
    </location>
</feature>
<dbReference type="Proteomes" id="UP001079657">
    <property type="component" value="Unassembled WGS sequence"/>
</dbReference>
<evidence type="ECO:0000313" key="5">
    <source>
        <dbReference type="EMBL" id="MCY6371100.1"/>
    </source>
</evidence>
<keyword evidence="6" id="KW-1185">Reference proteome</keyword>
<dbReference type="Gene3D" id="3.40.50.11900">
    <property type="match status" value="1"/>
</dbReference>
<proteinExistence type="inferred from homology"/>
<sequence>MKKIGLTTTVPVEVLLAAGYTPVDLNNLFIISEDYSRYIDIAERDGFPKSLCAWIKGIYGACVENDIKEIVGVMEGDCSNTKVLIEVLELRGVKVYQFSFPHSHKKEDVHKEIDKFMSIFNVSLEEVEKVRNRLNKIRELAKEIDELTYISNKASGFENHLYQVSLSDLNGNIDTFEEELTKVISKIKERKSNKKKLRLGYIGVPPMTGDIYEFVENFNAQFVYNEVQREFAFPRADKALNIYEQYYDYTYPYDTNFRIKELKKQINERKLDGIIHYTQAFCYRAVEDIVLKQKLDIPILNIEGDKLNTLDARTKLRLEAFLDMLSDLKEELR</sequence>
<keyword evidence="4" id="KW-0175">Coiled coil</keyword>
<dbReference type="InterPro" id="IPR010327">
    <property type="entry name" value="FldB/FldC_alpha/beta"/>
</dbReference>
<reference evidence="5" key="1">
    <citation type="submission" date="2022-12" db="EMBL/GenBank/DDBJ databases">
        <authorList>
            <person name="Wang J."/>
        </authorList>
    </citation>
    <scope>NUCLEOTIDE SEQUENCE</scope>
    <source>
        <strain evidence="5">HY-42-06</strain>
    </source>
</reference>
<keyword evidence="3" id="KW-0479">Metal-binding</keyword>
<evidence type="ECO:0000256" key="1">
    <source>
        <dbReference type="ARBA" id="ARBA00001966"/>
    </source>
</evidence>
<evidence type="ECO:0000313" key="6">
    <source>
        <dbReference type="Proteomes" id="UP001079657"/>
    </source>
</evidence>
<dbReference type="Pfam" id="PF06050">
    <property type="entry name" value="HGD-D"/>
    <property type="match status" value="1"/>
</dbReference>
<dbReference type="Gene3D" id="3.40.50.11890">
    <property type="match status" value="1"/>
</dbReference>
<comment type="similarity">
    <text evidence="2">Belongs to the FldB/FldC dehydratase alpha/beta subunit family.</text>
</comment>
<comment type="caution">
    <text evidence="5">The sequence shown here is derived from an EMBL/GenBank/DDBJ whole genome shotgun (WGS) entry which is preliminary data.</text>
</comment>
<gene>
    <name evidence="5" type="ORF">OXH55_10690</name>
</gene>
<dbReference type="EMBL" id="JAPQES010000003">
    <property type="protein sequence ID" value="MCY6371100.1"/>
    <property type="molecule type" value="Genomic_DNA"/>
</dbReference>
<keyword evidence="3" id="KW-0411">Iron-sulfur</keyword>
<keyword evidence="3" id="KW-0408">Iron</keyword>